<evidence type="ECO:0000256" key="3">
    <source>
        <dbReference type="ARBA" id="ARBA00022771"/>
    </source>
</evidence>
<evidence type="ECO:0000259" key="7">
    <source>
        <dbReference type="PROSITE" id="PS50157"/>
    </source>
</evidence>
<gene>
    <name evidence="8" type="primary">CSON012314</name>
</gene>
<dbReference type="VEuPathDB" id="VectorBase:CSON012314"/>
<reference evidence="8" key="1">
    <citation type="submission" date="2018-04" db="EMBL/GenBank/DDBJ databases">
        <authorList>
            <person name="Go L.Y."/>
            <person name="Mitchell J.A."/>
        </authorList>
    </citation>
    <scope>NUCLEOTIDE SEQUENCE</scope>
    <source>
        <tissue evidence="8">Whole organism</tissue>
    </source>
</reference>
<keyword evidence="3 5" id="KW-0863">Zinc-finger</keyword>
<dbReference type="AlphaFoldDB" id="A0A336KLD3"/>
<feature type="domain" description="C2H2-type" evidence="7">
    <location>
        <begin position="409"/>
        <end position="437"/>
    </location>
</feature>
<evidence type="ECO:0000256" key="6">
    <source>
        <dbReference type="SAM" id="MobiDB-lite"/>
    </source>
</evidence>
<dbReference type="PANTHER" id="PTHR24408">
    <property type="entry name" value="ZINC FINGER PROTEIN"/>
    <property type="match status" value="1"/>
</dbReference>
<feature type="region of interest" description="Disordered" evidence="6">
    <location>
        <begin position="19"/>
        <end position="54"/>
    </location>
</feature>
<feature type="domain" description="C2H2-type" evidence="7">
    <location>
        <begin position="490"/>
        <end position="517"/>
    </location>
</feature>
<feature type="region of interest" description="Disordered" evidence="6">
    <location>
        <begin position="422"/>
        <end position="441"/>
    </location>
</feature>
<feature type="region of interest" description="Disordered" evidence="6">
    <location>
        <begin position="324"/>
        <end position="347"/>
    </location>
</feature>
<dbReference type="SUPFAM" id="SSF57667">
    <property type="entry name" value="beta-beta-alpha zinc fingers"/>
    <property type="match status" value="2"/>
</dbReference>
<dbReference type="PANTHER" id="PTHR24408:SF58">
    <property type="entry name" value="TRANSCRIPTION FACTOR (TFIIIA), PUTATIVE (AFU_ORTHOLOGUE AFUA_1G05150)-RELATED"/>
    <property type="match status" value="1"/>
</dbReference>
<evidence type="ECO:0000256" key="4">
    <source>
        <dbReference type="ARBA" id="ARBA00022833"/>
    </source>
</evidence>
<reference evidence="9" key="2">
    <citation type="submission" date="2018-07" db="EMBL/GenBank/DDBJ databases">
        <authorList>
            <person name="Quirk P.G."/>
            <person name="Krulwich T.A."/>
        </authorList>
    </citation>
    <scope>NUCLEOTIDE SEQUENCE</scope>
</reference>
<dbReference type="EMBL" id="UFQT01000573">
    <property type="protein sequence ID" value="SSX25393.1"/>
    <property type="molecule type" value="Genomic_DNA"/>
</dbReference>
<dbReference type="GO" id="GO:0008270">
    <property type="term" value="F:zinc ion binding"/>
    <property type="evidence" value="ECO:0007669"/>
    <property type="project" value="UniProtKB-KW"/>
</dbReference>
<dbReference type="Gene3D" id="3.30.160.60">
    <property type="entry name" value="Classic Zinc Finger"/>
    <property type="match status" value="3"/>
</dbReference>
<dbReference type="PROSITE" id="PS00028">
    <property type="entry name" value="ZINC_FINGER_C2H2_1"/>
    <property type="match status" value="5"/>
</dbReference>
<dbReference type="InterPro" id="IPR036236">
    <property type="entry name" value="Znf_C2H2_sf"/>
</dbReference>
<keyword evidence="1" id="KW-0479">Metal-binding</keyword>
<feature type="domain" description="C2H2-type" evidence="7">
    <location>
        <begin position="88"/>
        <end position="116"/>
    </location>
</feature>
<feature type="compositionally biased region" description="Basic residues" evidence="6">
    <location>
        <begin position="424"/>
        <end position="433"/>
    </location>
</feature>
<feature type="domain" description="C2H2-type" evidence="7">
    <location>
        <begin position="449"/>
        <end position="479"/>
    </location>
</feature>
<dbReference type="EMBL" id="UFQS01000573">
    <property type="protein sequence ID" value="SSX05031.1"/>
    <property type="molecule type" value="Genomic_DNA"/>
</dbReference>
<dbReference type="InterPro" id="IPR013087">
    <property type="entry name" value="Znf_C2H2_type"/>
</dbReference>
<proteinExistence type="predicted"/>
<dbReference type="GO" id="GO:0005634">
    <property type="term" value="C:nucleus"/>
    <property type="evidence" value="ECO:0007669"/>
    <property type="project" value="TreeGrafter"/>
</dbReference>
<feature type="compositionally biased region" description="Low complexity" evidence="6">
    <location>
        <begin position="206"/>
        <end position="230"/>
    </location>
</feature>
<sequence>MINETLSNIANSVIFNTQNNSQHPSAQQQQQQQQQQQSINFSSNNNKNQNNKSINLSKNNVNVQNHNNNASWSAGNKAGKSKGVKGKYFCDICGQTVSAISSIKRHKDAVHFKIKKKFKLRECPECGKSFFQLAKHLKIKHRDSKVKCTICERILSCSFSYKRHLKKVHGFFRDDESSQNQVPPEPVKLSNSSKDMDYSYPYSHNSSSGKRSSTSSNSSQQSAHSYQSPSAAYDPGMMLSRLMVDNTSPMDFKHDWMSYAPPFVPFKKPFPSDYSSATSSHSKSGNMMSSAFPHSAFGSPEGTAAAAALNSFYPTNYPFYPGATPTIDSQRSGSSSTTSTSTTANNKNEVVKDLSQLLGIEGTVEGSYIHPSQIGANTSSNNDNTSHNTNANNSSSGGGGTSNNNPNAVICTICNHSFRDSSSLRRHTKSKHASKFEQMETSKQQRKKYKCSVCNMHLSCSGSIQRHMRLMHNKVGDQPAQGQANPDCQYTCSVCQRSFMNEISLQRHFSYHRKSKEVPDGKSNTTTTNNTYNTCPPCDRGFENSWSYERHMYAPSVIYGLQQQCP</sequence>
<evidence type="ECO:0000313" key="9">
    <source>
        <dbReference type="EMBL" id="SSX25393.1"/>
    </source>
</evidence>
<feature type="compositionally biased region" description="Low complexity" evidence="6">
    <location>
        <begin position="377"/>
        <end position="395"/>
    </location>
</feature>
<dbReference type="Pfam" id="PF12874">
    <property type="entry name" value="zf-met"/>
    <property type="match status" value="1"/>
</dbReference>
<keyword evidence="2" id="KW-0677">Repeat</keyword>
<accession>A0A336KLD3</accession>
<evidence type="ECO:0000256" key="1">
    <source>
        <dbReference type="ARBA" id="ARBA00022723"/>
    </source>
</evidence>
<dbReference type="Pfam" id="PF00096">
    <property type="entry name" value="zf-C2H2"/>
    <property type="match status" value="1"/>
</dbReference>
<dbReference type="SMART" id="SM00355">
    <property type="entry name" value="ZnF_C2H2"/>
    <property type="match status" value="7"/>
</dbReference>
<feature type="region of interest" description="Disordered" evidence="6">
    <location>
        <begin position="174"/>
        <end position="230"/>
    </location>
</feature>
<dbReference type="GO" id="GO:0043565">
    <property type="term" value="F:sequence-specific DNA binding"/>
    <property type="evidence" value="ECO:0007669"/>
    <property type="project" value="TreeGrafter"/>
</dbReference>
<name>A0A336KLD3_CULSO</name>
<keyword evidence="4" id="KW-0862">Zinc</keyword>
<feature type="region of interest" description="Disordered" evidence="6">
    <location>
        <begin position="371"/>
        <end position="402"/>
    </location>
</feature>
<dbReference type="GO" id="GO:0000981">
    <property type="term" value="F:DNA-binding transcription factor activity, RNA polymerase II-specific"/>
    <property type="evidence" value="ECO:0007669"/>
    <property type="project" value="TreeGrafter"/>
</dbReference>
<dbReference type="PROSITE" id="PS50157">
    <property type="entry name" value="ZINC_FINGER_C2H2_2"/>
    <property type="match status" value="4"/>
</dbReference>
<organism evidence="8">
    <name type="scientific">Culicoides sonorensis</name>
    <name type="common">Biting midge</name>
    <dbReference type="NCBI Taxonomy" id="179676"/>
    <lineage>
        <taxon>Eukaryota</taxon>
        <taxon>Metazoa</taxon>
        <taxon>Ecdysozoa</taxon>
        <taxon>Arthropoda</taxon>
        <taxon>Hexapoda</taxon>
        <taxon>Insecta</taxon>
        <taxon>Pterygota</taxon>
        <taxon>Neoptera</taxon>
        <taxon>Endopterygota</taxon>
        <taxon>Diptera</taxon>
        <taxon>Nematocera</taxon>
        <taxon>Chironomoidea</taxon>
        <taxon>Ceratopogonidae</taxon>
        <taxon>Ceratopogoninae</taxon>
        <taxon>Culicoides</taxon>
        <taxon>Monoculicoides</taxon>
    </lineage>
</organism>
<evidence type="ECO:0000256" key="2">
    <source>
        <dbReference type="ARBA" id="ARBA00022737"/>
    </source>
</evidence>
<evidence type="ECO:0000256" key="5">
    <source>
        <dbReference type="PROSITE-ProRule" id="PRU00042"/>
    </source>
</evidence>
<protein>
    <submittedName>
        <fullName evidence="8">CSON012314 protein</fullName>
    </submittedName>
</protein>
<feature type="compositionally biased region" description="Low complexity" evidence="6">
    <location>
        <begin position="334"/>
        <end position="343"/>
    </location>
</feature>
<evidence type="ECO:0000313" key="8">
    <source>
        <dbReference type="EMBL" id="SSX05031.1"/>
    </source>
</evidence>